<dbReference type="InterPro" id="IPR045207">
    <property type="entry name" value="RanBD_NUP50_plant"/>
</dbReference>
<dbReference type="EMBL" id="CM035410">
    <property type="protein sequence ID" value="KAH7437787.1"/>
    <property type="molecule type" value="Genomic_DNA"/>
</dbReference>
<reference evidence="12" key="1">
    <citation type="submission" date="2021-08" db="EMBL/GenBank/DDBJ databases">
        <title>WGS assembly of Ceratopteris richardii.</title>
        <authorList>
            <person name="Marchant D.B."/>
            <person name="Chen G."/>
            <person name="Jenkins J."/>
            <person name="Shu S."/>
            <person name="Leebens-Mack J."/>
            <person name="Grimwood J."/>
            <person name="Schmutz J."/>
            <person name="Soltis P."/>
            <person name="Soltis D."/>
            <person name="Chen Z.-H."/>
        </authorList>
    </citation>
    <scope>NUCLEOTIDE SEQUENCE</scope>
    <source>
        <strain evidence="12">Whitten #5841</strain>
        <tissue evidence="12">Leaf</tissue>
    </source>
</reference>
<name>A0A8T2UNV5_CERRI</name>
<dbReference type="GO" id="GO:0051028">
    <property type="term" value="P:mRNA transport"/>
    <property type="evidence" value="ECO:0007669"/>
    <property type="project" value="UniProtKB-KW"/>
</dbReference>
<gene>
    <name evidence="12" type="ORF">KP509_05G088800</name>
</gene>
<dbReference type="AlphaFoldDB" id="A0A8T2UNV5"/>
<feature type="compositionally biased region" description="Basic and acidic residues" evidence="10">
    <location>
        <begin position="262"/>
        <end position="277"/>
    </location>
</feature>
<dbReference type="InterPro" id="IPR045255">
    <property type="entry name" value="RanBP1-like"/>
</dbReference>
<evidence type="ECO:0000256" key="10">
    <source>
        <dbReference type="SAM" id="MobiDB-lite"/>
    </source>
</evidence>
<dbReference type="PROSITE" id="PS50196">
    <property type="entry name" value="RANBD1"/>
    <property type="match status" value="1"/>
</dbReference>
<evidence type="ECO:0000256" key="9">
    <source>
        <dbReference type="ARBA" id="ARBA00023242"/>
    </source>
</evidence>
<protein>
    <recommendedName>
        <fullName evidence="11">RanBD1 domain-containing protein</fullName>
    </recommendedName>
</protein>
<feature type="region of interest" description="Disordered" evidence="10">
    <location>
        <begin position="505"/>
        <end position="526"/>
    </location>
</feature>
<dbReference type="CDD" id="cd13169">
    <property type="entry name" value="RanBD_NUP50_plant"/>
    <property type="match status" value="1"/>
</dbReference>
<keyword evidence="7" id="KW-0811">Translocation</keyword>
<dbReference type="PANTHER" id="PTHR23138:SF142">
    <property type="entry name" value="RAN-BINDING PROTEIN 3B-RELATED"/>
    <property type="match status" value="1"/>
</dbReference>
<evidence type="ECO:0000256" key="7">
    <source>
        <dbReference type="ARBA" id="ARBA00023010"/>
    </source>
</evidence>
<comment type="caution">
    <text evidence="12">The sequence shown here is derived from an EMBL/GenBank/DDBJ whole genome shotgun (WGS) entry which is preliminary data.</text>
</comment>
<dbReference type="Pfam" id="PF08911">
    <property type="entry name" value="NUP50"/>
    <property type="match status" value="1"/>
</dbReference>
<evidence type="ECO:0000256" key="2">
    <source>
        <dbReference type="ARBA" id="ARBA00022448"/>
    </source>
</evidence>
<keyword evidence="2" id="KW-0813">Transport</keyword>
<feature type="compositionally biased region" description="Polar residues" evidence="10">
    <location>
        <begin position="116"/>
        <end position="125"/>
    </location>
</feature>
<evidence type="ECO:0000256" key="5">
    <source>
        <dbReference type="ARBA" id="ARBA00022927"/>
    </source>
</evidence>
<accession>A0A8T2UNV5</accession>
<evidence type="ECO:0000256" key="1">
    <source>
        <dbReference type="ARBA" id="ARBA00004567"/>
    </source>
</evidence>
<dbReference type="Pfam" id="PF00638">
    <property type="entry name" value="Ran_BP1"/>
    <property type="match status" value="1"/>
</dbReference>
<evidence type="ECO:0000313" key="13">
    <source>
        <dbReference type="Proteomes" id="UP000825935"/>
    </source>
</evidence>
<keyword evidence="6" id="KW-0007">Acetylation</keyword>
<dbReference type="Proteomes" id="UP000825935">
    <property type="component" value="Chromosome 5"/>
</dbReference>
<dbReference type="SMART" id="SM00160">
    <property type="entry name" value="RanBD"/>
    <property type="match status" value="1"/>
</dbReference>
<feature type="region of interest" description="Disordered" evidence="10">
    <location>
        <begin position="107"/>
        <end position="150"/>
    </location>
</feature>
<feature type="compositionally biased region" description="Basic and acidic residues" evidence="10">
    <location>
        <begin position="189"/>
        <end position="202"/>
    </location>
</feature>
<keyword evidence="3" id="KW-0677">Repeat</keyword>
<evidence type="ECO:0000256" key="3">
    <source>
        <dbReference type="ARBA" id="ARBA00022737"/>
    </source>
</evidence>
<feature type="region of interest" description="Disordered" evidence="10">
    <location>
        <begin position="178"/>
        <end position="277"/>
    </location>
</feature>
<feature type="compositionally biased region" description="Polar residues" evidence="10">
    <location>
        <begin position="513"/>
        <end position="526"/>
    </location>
</feature>
<dbReference type="InterPro" id="IPR015007">
    <property type="entry name" value="NUP2/50/61"/>
</dbReference>
<feature type="region of interest" description="Disordered" evidence="10">
    <location>
        <begin position="1"/>
        <end position="54"/>
    </location>
</feature>
<dbReference type="InterPro" id="IPR011993">
    <property type="entry name" value="PH-like_dom_sf"/>
</dbReference>
<evidence type="ECO:0000313" key="12">
    <source>
        <dbReference type="EMBL" id="KAH7437787.1"/>
    </source>
</evidence>
<keyword evidence="8" id="KW-0906">Nuclear pore complex</keyword>
<dbReference type="GO" id="GO:0015031">
    <property type="term" value="P:protein transport"/>
    <property type="evidence" value="ECO:0007669"/>
    <property type="project" value="UniProtKB-KW"/>
</dbReference>
<comment type="subcellular location">
    <subcellularLocation>
        <location evidence="1">Nucleus</location>
        <location evidence="1">Nuclear pore complex</location>
    </subcellularLocation>
</comment>
<organism evidence="12 13">
    <name type="scientific">Ceratopteris richardii</name>
    <name type="common">Triangle waterfern</name>
    <dbReference type="NCBI Taxonomy" id="49495"/>
    <lineage>
        <taxon>Eukaryota</taxon>
        <taxon>Viridiplantae</taxon>
        <taxon>Streptophyta</taxon>
        <taxon>Embryophyta</taxon>
        <taxon>Tracheophyta</taxon>
        <taxon>Polypodiopsida</taxon>
        <taxon>Polypodiidae</taxon>
        <taxon>Polypodiales</taxon>
        <taxon>Pteridineae</taxon>
        <taxon>Pteridaceae</taxon>
        <taxon>Parkerioideae</taxon>
        <taxon>Ceratopteris</taxon>
    </lineage>
</organism>
<keyword evidence="5" id="KW-0653">Protein transport</keyword>
<dbReference type="InterPro" id="IPR000156">
    <property type="entry name" value="Ran_bind_dom"/>
</dbReference>
<evidence type="ECO:0000256" key="4">
    <source>
        <dbReference type="ARBA" id="ARBA00022816"/>
    </source>
</evidence>
<dbReference type="SUPFAM" id="SSF50729">
    <property type="entry name" value="PH domain-like"/>
    <property type="match status" value="1"/>
</dbReference>
<feature type="compositionally biased region" description="Polar residues" evidence="10">
    <location>
        <begin position="212"/>
        <end position="227"/>
    </location>
</feature>
<sequence length="526" mass="55103">MADDSIGGPPAKKRGATRQISKDDGSDSEEERLTASESGSFQKASDEVIASRRIVKVRRTPAIKGPSAPNPFASIRLVAPAASSDITQETANLAIPVPAAEPLQAVSRDNEGDTLEPSSADLQNEMQEKGRDTEAASAAEETCKNIDETPVVSKSLEVEEAAKNESVGGNVDVAKCKFDVESEASEPATESKELEAGDKGHGVMDVTDAEGVNNQSTDQVEKSNTFEPSVPENAGKGEEIAESMEQVEKSNAFEPSAAENAGTKEEMAASVDPKHVDDKDVAKPTLPSLGAVNSGSFSFGTAPSSFATPTAFASFSHTWASFGSGSASGTGLGSGFAFTKAASEGAFASASSAFTSNNGSSFQLFNNTFSTAPVNAGAPLQPPPSAVQFQGGNLQTGEEEEKMVFNAEATMFEFQDGAWKERGKGEVRVNVPLNKTGKARLLMRSKGNFRLILNASLFPDMKMTSMDSRGVTFACANSAVEERSGLATYALKFKDSLAAGNFRDAVDAHKSSPQDSLKTPENSPSS</sequence>
<proteinExistence type="predicted"/>
<dbReference type="GO" id="GO:0005643">
    <property type="term" value="C:nuclear pore"/>
    <property type="evidence" value="ECO:0007669"/>
    <property type="project" value="UniProtKB-SubCell"/>
</dbReference>
<dbReference type="Gene3D" id="2.30.29.30">
    <property type="entry name" value="Pleckstrin-homology domain (PH domain)/Phosphotyrosine-binding domain (PTB)"/>
    <property type="match status" value="1"/>
</dbReference>
<dbReference type="PANTHER" id="PTHR23138">
    <property type="entry name" value="RAN BINDING PROTEIN"/>
    <property type="match status" value="1"/>
</dbReference>
<keyword evidence="4" id="KW-0509">mRNA transport</keyword>
<evidence type="ECO:0000256" key="6">
    <source>
        <dbReference type="ARBA" id="ARBA00022990"/>
    </source>
</evidence>
<dbReference type="OrthoDB" id="185618at2759"/>
<evidence type="ECO:0000256" key="8">
    <source>
        <dbReference type="ARBA" id="ARBA00023132"/>
    </source>
</evidence>
<dbReference type="EMBL" id="CM035410">
    <property type="protein sequence ID" value="KAH7437786.1"/>
    <property type="molecule type" value="Genomic_DNA"/>
</dbReference>
<dbReference type="OMA" id="NMDKRGV"/>
<keyword evidence="9" id="KW-0539">Nucleus</keyword>
<keyword evidence="13" id="KW-1185">Reference proteome</keyword>
<feature type="domain" description="RanBD1" evidence="11">
    <location>
        <begin position="379"/>
        <end position="515"/>
    </location>
</feature>
<evidence type="ECO:0000259" key="11">
    <source>
        <dbReference type="PROSITE" id="PS50196"/>
    </source>
</evidence>